<comment type="subcellular location">
    <subcellularLocation>
        <location evidence="1">Membrane</location>
        <topology evidence="1">Multi-pass membrane protein</topology>
    </subcellularLocation>
</comment>
<dbReference type="InterPro" id="IPR027417">
    <property type="entry name" value="P-loop_NTPase"/>
</dbReference>
<keyword evidence="10" id="KW-1185">Reference proteome</keyword>
<feature type="region of interest" description="Disordered" evidence="7">
    <location>
        <begin position="1385"/>
        <end position="1419"/>
    </location>
</feature>
<sequence length="1652" mass="177686">MHCGELRGASAGGACSADGAGEPLWCSSPQTTCTDDPSAAAATVSHDTDGKRHLSPLSSAFSLYSRRFGSAALRSLRTTQNCFLRVVGWSDDGDAERTSGCGRQSYPFLHAGLASRGLRSWYEALPTTRLCAKILPQEGDGPLILHIALLLVTLEVTQATTFYFRHRHAMRASAKEVADGVQACGDCLADAEGRSDVTLASLPPATPPALPLPEMESARTGRSCQPQGSSRAMRRLCSYWALIERAVQAAPRKRAGVPTAAAELGWFFRSAFPGHSSSGGGGDDRTFGQFTSDGVPHGAEAVLVLPDEIAFPILTGPGKGQSRETPFVASVAASTVTAEPVEVAEPWKVLHLLWTDVVRYSVTYGELRQLLLGCTVAEIAKLFEDGVTAENGWLSSCTTRSTRVLQSVIQSVSRRNVSGDALASTSCTNVNSPLHPSAAASFSTYCVASPNSRGTSPRHHADPRVAVACLALTWYLSLVREVYEAVIVHEDVQRCADALEELEEYSRAVYQHGIGTGAAFFEKALHSVPNHSVGDASGSSSSSSITGRVADTKAGHVSEEPHHREHLMVLPEVVSRVNGELDDALMALAESMAGHVHPRDEYEKQGNDPLCSDTVDDRPASLLSPRAREGGASVTTTHIRLRGASPQACWAELTAALAALLRRRRLMVLSHVRSLFSYMYTESAAKLGSFALLTLLTCLSSRVAAVGLAAREAISANLDTYYRSRQELSLSSSDGGSESGSCDGGAISAQQRIFSLCLFECMRLAVNTVLTHTTHECITVAASQRRNAVKAKLYEALTRLPLAFFDLHSFDEVELMVYYVNDIEGVEVHVHQYVCVLVKSVFAMQHAMYLLPQRARFLVGATVAVSLAVKYIGQGIKKWVQAAQRTGGVLPPWLRGLNRNGTASVMAELDAQVEENTESNARQGGVMLRGLDIVAVLPQLRPYAADLSLMRWWMNHINACGATVGSTEAATFVQSALVLMSQAYGKLLPALGGALMTFADWGLPTLVASYSASIAFCNADTLSLSNRLIEAMRCVGDTVDALADGRRVVEVVLLNAYKASVLEKMLDSRRWEPIAADYAKSFLYNGVSDEPDIDDDNDHNAGARSGTRSAEAGSARYDHRRRLLRSFCRADSHTTTTTTAAWPAFLTTWGVRGLRRNSFWYAVPVPHIQAVGGCLRLAWRGLVKVGRMMTCRRGSSRGPSRSPHRHRRRRRHLSRHVTFLSGSHPPAQQEDPPQSKSHRPRSSGSAGEAMEACSSSQASEDDCRPGACASSSVSSFSDGCDVDGEAAAEVLASATVYAVTVQNLQFYYPTAPTVPVFPRPITCSFALQGNTDSSSSPSRASRSHITGGCCRNRGRLVCLVGPSGHGKSTLLSLLLGMYTNYGTSSDTLDVENDSKSSVADTEQRQEGDSEAPEQEELPFTRFSPVVMPDIILTLSLPHTPPPSSEDLEMAGSHDVTSSPAAVSMLSEKAYVQISAALIPRDILRGNLFSFVPQSPIIFSGATIAHNISLENYISLEQEDLLAEIAQCAAWAHCEYIQRFPQGLMTYLVESGTGAWASPLASSTTGGGGGGRAVRLSGGQAQRLMMARALFHGRRGGTVLVMDEPTASLDKDVKLQILEELHELLDRGIVRGMICATHDDDLIAVADEVVHLP</sequence>
<dbReference type="PANTHER" id="PTHR24221:SF503">
    <property type="entry name" value="MITOCHONDRIAL POTASSIUM CHANNEL ATP-BINDING SUBUNIT"/>
    <property type="match status" value="1"/>
</dbReference>
<feature type="region of interest" description="Disordered" evidence="7">
    <location>
        <begin position="532"/>
        <end position="564"/>
    </location>
</feature>
<evidence type="ECO:0000256" key="5">
    <source>
        <dbReference type="ARBA" id="ARBA00022989"/>
    </source>
</evidence>
<dbReference type="SMART" id="SM00382">
    <property type="entry name" value="AAA"/>
    <property type="match status" value="1"/>
</dbReference>
<dbReference type="InterPro" id="IPR036640">
    <property type="entry name" value="ABC1_TM_sf"/>
</dbReference>
<gene>
    <name evidence="9" type="ORF">JKF63_07531</name>
</gene>
<feature type="compositionally biased region" description="Basic residues" evidence="7">
    <location>
        <begin position="1202"/>
        <end position="1215"/>
    </location>
</feature>
<dbReference type="InterPro" id="IPR039421">
    <property type="entry name" value="Type_1_exporter"/>
</dbReference>
<feature type="compositionally biased region" description="Low complexity" evidence="7">
    <location>
        <begin position="1192"/>
        <end position="1201"/>
    </location>
</feature>
<dbReference type="EMBL" id="JAFJZO010000012">
    <property type="protein sequence ID" value="KAG5509886.1"/>
    <property type="molecule type" value="Genomic_DNA"/>
</dbReference>
<proteinExistence type="predicted"/>
<dbReference type="InterPro" id="IPR003593">
    <property type="entry name" value="AAA+_ATPase"/>
</dbReference>
<dbReference type="Proteomes" id="UP000674318">
    <property type="component" value="Unassembled WGS sequence"/>
</dbReference>
<dbReference type="Pfam" id="PF00005">
    <property type="entry name" value="ABC_tran"/>
    <property type="match status" value="1"/>
</dbReference>
<reference evidence="9 10" key="1">
    <citation type="submission" date="2021-02" db="EMBL/GenBank/DDBJ databases">
        <title>Porcisia hertigi Genome sequencing and assembly.</title>
        <authorList>
            <person name="Almutairi H."/>
            <person name="Gatherer D."/>
        </authorList>
    </citation>
    <scope>NUCLEOTIDE SEQUENCE [LARGE SCALE GENOMIC DNA]</scope>
    <source>
        <strain evidence="9 10">C119</strain>
    </source>
</reference>
<evidence type="ECO:0000256" key="7">
    <source>
        <dbReference type="SAM" id="MobiDB-lite"/>
    </source>
</evidence>
<organism evidence="9 10">
    <name type="scientific">Porcisia hertigi</name>
    <dbReference type="NCBI Taxonomy" id="2761500"/>
    <lineage>
        <taxon>Eukaryota</taxon>
        <taxon>Discoba</taxon>
        <taxon>Euglenozoa</taxon>
        <taxon>Kinetoplastea</taxon>
        <taxon>Metakinetoplastina</taxon>
        <taxon>Trypanosomatida</taxon>
        <taxon>Trypanosomatidae</taxon>
        <taxon>Leishmaniinae</taxon>
        <taxon>Porcisia</taxon>
    </lineage>
</organism>
<protein>
    <recommendedName>
        <fullName evidence="8">AAA+ ATPase domain-containing protein</fullName>
    </recommendedName>
</protein>
<evidence type="ECO:0000256" key="4">
    <source>
        <dbReference type="ARBA" id="ARBA00022840"/>
    </source>
</evidence>
<feature type="compositionally biased region" description="Basic and acidic residues" evidence="7">
    <location>
        <begin position="550"/>
        <end position="564"/>
    </location>
</feature>
<keyword evidence="4" id="KW-0067">ATP-binding</keyword>
<keyword evidence="3" id="KW-0547">Nucleotide-binding</keyword>
<name>A0A836LF23_9TRYP</name>
<evidence type="ECO:0000256" key="2">
    <source>
        <dbReference type="ARBA" id="ARBA00022692"/>
    </source>
</evidence>
<keyword evidence="5" id="KW-1133">Transmembrane helix</keyword>
<dbReference type="PANTHER" id="PTHR24221">
    <property type="entry name" value="ATP-BINDING CASSETTE SUB-FAMILY B"/>
    <property type="match status" value="1"/>
</dbReference>
<dbReference type="InterPro" id="IPR003439">
    <property type="entry name" value="ABC_transporter-like_ATP-bd"/>
</dbReference>
<dbReference type="GO" id="GO:0005524">
    <property type="term" value="F:ATP binding"/>
    <property type="evidence" value="ECO:0007669"/>
    <property type="project" value="UniProtKB-KW"/>
</dbReference>
<dbReference type="GO" id="GO:0016887">
    <property type="term" value="F:ATP hydrolysis activity"/>
    <property type="evidence" value="ECO:0007669"/>
    <property type="project" value="InterPro"/>
</dbReference>
<keyword evidence="6" id="KW-0472">Membrane</keyword>
<comment type="caution">
    <text evidence="9">The sequence shown here is derived from an EMBL/GenBank/DDBJ whole genome shotgun (WGS) entry which is preliminary data.</text>
</comment>
<evidence type="ECO:0000313" key="10">
    <source>
        <dbReference type="Proteomes" id="UP000674318"/>
    </source>
</evidence>
<feature type="region of interest" description="Disordered" evidence="7">
    <location>
        <begin position="1190"/>
        <end position="1264"/>
    </location>
</feature>
<dbReference type="KEGG" id="phet:94293545"/>
<dbReference type="SUPFAM" id="SSF90123">
    <property type="entry name" value="ABC transporter transmembrane region"/>
    <property type="match status" value="1"/>
</dbReference>
<feature type="region of interest" description="Disordered" evidence="7">
    <location>
        <begin position="1090"/>
        <end position="1115"/>
    </location>
</feature>
<keyword evidence="2" id="KW-0812">Transmembrane</keyword>
<evidence type="ECO:0000313" key="9">
    <source>
        <dbReference type="EMBL" id="KAG5509886.1"/>
    </source>
</evidence>
<evidence type="ECO:0000256" key="3">
    <source>
        <dbReference type="ARBA" id="ARBA00022741"/>
    </source>
</evidence>
<evidence type="ECO:0000259" key="8">
    <source>
        <dbReference type="SMART" id="SM00382"/>
    </source>
</evidence>
<dbReference type="GO" id="GO:0042626">
    <property type="term" value="F:ATPase-coupled transmembrane transporter activity"/>
    <property type="evidence" value="ECO:0007669"/>
    <property type="project" value="TreeGrafter"/>
</dbReference>
<dbReference type="OrthoDB" id="6500128at2759"/>
<dbReference type="RefSeq" id="XP_067758893.1">
    <property type="nucleotide sequence ID" value="XM_067903468.1"/>
</dbReference>
<feature type="domain" description="AAA+ ATPase" evidence="8">
    <location>
        <begin position="1353"/>
        <end position="1650"/>
    </location>
</feature>
<dbReference type="GeneID" id="94293545"/>
<evidence type="ECO:0000256" key="6">
    <source>
        <dbReference type="ARBA" id="ARBA00023136"/>
    </source>
</evidence>
<dbReference type="Gene3D" id="3.40.50.300">
    <property type="entry name" value="P-loop containing nucleotide triphosphate hydrolases"/>
    <property type="match status" value="1"/>
</dbReference>
<dbReference type="SUPFAM" id="SSF52540">
    <property type="entry name" value="P-loop containing nucleoside triphosphate hydrolases"/>
    <property type="match status" value="1"/>
</dbReference>
<dbReference type="GO" id="GO:0016020">
    <property type="term" value="C:membrane"/>
    <property type="evidence" value="ECO:0007669"/>
    <property type="project" value="UniProtKB-SubCell"/>
</dbReference>
<evidence type="ECO:0000256" key="1">
    <source>
        <dbReference type="ARBA" id="ARBA00004141"/>
    </source>
</evidence>
<feature type="region of interest" description="Disordered" evidence="7">
    <location>
        <begin position="200"/>
        <end position="227"/>
    </location>
</feature>
<accession>A0A836LF23</accession>